<reference evidence="3 4" key="1">
    <citation type="submission" date="2015-11" db="EMBL/GenBank/DDBJ databases">
        <title>Genome-wide analysis reveals the secondary metabolome in Streptomyces kanasensis ZX01.</title>
        <authorList>
            <person name="Zhang G."/>
            <person name="Han L."/>
            <person name="Feng J."/>
            <person name="Zhang X."/>
        </authorList>
    </citation>
    <scope>NUCLEOTIDE SEQUENCE [LARGE SCALE GENOMIC DNA]</scope>
    <source>
        <strain evidence="3 4">ZX01</strain>
    </source>
</reference>
<organism evidence="3 4">
    <name type="scientific">Streptomyces kanasensis</name>
    <dbReference type="NCBI Taxonomy" id="936756"/>
    <lineage>
        <taxon>Bacteria</taxon>
        <taxon>Bacillati</taxon>
        <taxon>Actinomycetota</taxon>
        <taxon>Actinomycetes</taxon>
        <taxon>Kitasatosporales</taxon>
        <taxon>Streptomycetaceae</taxon>
        <taxon>Streptomyces</taxon>
    </lineage>
</organism>
<dbReference type="Gene3D" id="1.10.1660.10">
    <property type="match status" value="1"/>
</dbReference>
<dbReference type="EMBL" id="LNSV01000117">
    <property type="protein sequence ID" value="KUH35714.1"/>
    <property type="molecule type" value="Genomic_DNA"/>
</dbReference>
<dbReference type="PANTHER" id="PTHR30204">
    <property type="entry name" value="REDOX-CYCLING DRUG-SENSING TRANSCRIPTIONAL ACTIVATOR SOXR"/>
    <property type="match status" value="1"/>
</dbReference>
<gene>
    <name evidence="3" type="ORF">ATE80_27655</name>
</gene>
<keyword evidence="1" id="KW-0238">DNA-binding</keyword>
<dbReference type="RefSeq" id="WP_058945004.1">
    <property type="nucleotide sequence ID" value="NZ_LNSV01000117.1"/>
</dbReference>
<keyword evidence="4" id="KW-1185">Reference proteome</keyword>
<dbReference type="SMART" id="SM00422">
    <property type="entry name" value="HTH_MERR"/>
    <property type="match status" value="1"/>
</dbReference>
<evidence type="ECO:0000313" key="3">
    <source>
        <dbReference type="EMBL" id="KUH35714.1"/>
    </source>
</evidence>
<dbReference type="Proteomes" id="UP000054011">
    <property type="component" value="Unassembled WGS sequence"/>
</dbReference>
<dbReference type="SUPFAM" id="SSF46955">
    <property type="entry name" value="Putative DNA-binding domain"/>
    <property type="match status" value="1"/>
</dbReference>
<protein>
    <submittedName>
        <fullName evidence="3">MerR family transcriptional regulator</fullName>
    </submittedName>
</protein>
<comment type="caution">
    <text evidence="3">The sequence shown here is derived from an EMBL/GenBank/DDBJ whole genome shotgun (WGS) entry which is preliminary data.</text>
</comment>
<sequence>MANDQRWHMRIGEVAELTGLPLRSIRHYEDAGLVAPSACSRGGLHLYTPADVERLGVVRRMRRLEFTLDEIRELLGIVDRIAVVDDPPGDEELETLRARLEVYRRTVDTRCAVLGARLREAEDFAATLRAVADHLDHDRVG</sequence>
<evidence type="ECO:0000259" key="2">
    <source>
        <dbReference type="PROSITE" id="PS50937"/>
    </source>
</evidence>
<dbReference type="InterPro" id="IPR047057">
    <property type="entry name" value="MerR_fam"/>
</dbReference>
<evidence type="ECO:0000256" key="1">
    <source>
        <dbReference type="ARBA" id="ARBA00023125"/>
    </source>
</evidence>
<dbReference type="InterPro" id="IPR000551">
    <property type="entry name" value="MerR-type_HTH_dom"/>
</dbReference>
<proteinExistence type="predicted"/>
<dbReference type="OrthoDB" id="9809391at2"/>
<dbReference type="GO" id="GO:0003677">
    <property type="term" value="F:DNA binding"/>
    <property type="evidence" value="ECO:0007669"/>
    <property type="project" value="UniProtKB-KW"/>
</dbReference>
<dbReference type="STRING" id="936756.ATE80_27655"/>
<dbReference type="PANTHER" id="PTHR30204:SF93">
    <property type="entry name" value="HTH MERR-TYPE DOMAIN-CONTAINING PROTEIN"/>
    <property type="match status" value="1"/>
</dbReference>
<dbReference type="GO" id="GO:0003700">
    <property type="term" value="F:DNA-binding transcription factor activity"/>
    <property type="evidence" value="ECO:0007669"/>
    <property type="project" value="InterPro"/>
</dbReference>
<dbReference type="AlphaFoldDB" id="A0A100Y106"/>
<dbReference type="PROSITE" id="PS50937">
    <property type="entry name" value="HTH_MERR_2"/>
    <property type="match status" value="1"/>
</dbReference>
<dbReference type="Pfam" id="PF13411">
    <property type="entry name" value="MerR_1"/>
    <property type="match status" value="1"/>
</dbReference>
<accession>A0A100Y106</accession>
<evidence type="ECO:0000313" key="4">
    <source>
        <dbReference type="Proteomes" id="UP000054011"/>
    </source>
</evidence>
<dbReference type="InterPro" id="IPR009061">
    <property type="entry name" value="DNA-bd_dom_put_sf"/>
</dbReference>
<feature type="domain" description="HTH merR-type" evidence="2">
    <location>
        <begin position="8"/>
        <end position="77"/>
    </location>
</feature>
<name>A0A100Y106_9ACTN</name>
<dbReference type="PRINTS" id="PR00040">
    <property type="entry name" value="HTHMERR"/>
</dbReference>